<evidence type="ECO:0000256" key="2">
    <source>
        <dbReference type="ARBA" id="ARBA00007267"/>
    </source>
</evidence>
<feature type="compositionally biased region" description="Basic residues" evidence="5">
    <location>
        <begin position="656"/>
        <end position="672"/>
    </location>
</feature>
<dbReference type="GO" id="GO:0005634">
    <property type="term" value="C:nucleus"/>
    <property type="evidence" value="ECO:0007669"/>
    <property type="project" value="UniProtKB-SubCell"/>
</dbReference>
<feature type="region of interest" description="Disordered" evidence="5">
    <location>
        <begin position="1"/>
        <end position="23"/>
    </location>
</feature>
<proteinExistence type="inferred from homology"/>
<evidence type="ECO:0000313" key="7">
    <source>
        <dbReference type="EMBL" id="KAL3798732.1"/>
    </source>
</evidence>
<comment type="caution">
    <text evidence="7">The sequence shown here is derived from an EMBL/GenBank/DDBJ whole genome shotgun (WGS) entry which is preliminary data.</text>
</comment>
<accession>A0ABD3QEH6</accession>
<gene>
    <name evidence="7" type="ORF">ACHAWO_012091</name>
</gene>
<feature type="compositionally biased region" description="Basic and acidic residues" evidence="5">
    <location>
        <begin position="1"/>
        <end position="11"/>
    </location>
</feature>
<feature type="compositionally biased region" description="Basic and acidic residues" evidence="5">
    <location>
        <begin position="687"/>
        <end position="696"/>
    </location>
</feature>
<feature type="compositionally biased region" description="Basic and acidic residues" evidence="5">
    <location>
        <begin position="444"/>
        <end position="460"/>
    </location>
</feature>
<comment type="similarity">
    <text evidence="2">Belongs to the lin-54 family.</text>
</comment>
<evidence type="ECO:0000259" key="6">
    <source>
        <dbReference type="PROSITE" id="PS51634"/>
    </source>
</evidence>
<protein>
    <recommendedName>
        <fullName evidence="6">CRC domain-containing protein</fullName>
    </recommendedName>
</protein>
<evidence type="ECO:0000256" key="5">
    <source>
        <dbReference type="SAM" id="MobiDB-lite"/>
    </source>
</evidence>
<reference evidence="7 8" key="1">
    <citation type="submission" date="2024-10" db="EMBL/GenBank/DDBJ databases">
        <title>Updated reference genomes for cyclostephanoid diatoms.</title>
        <authorList>
            <person name="Roberts W.R."/>
            <person name="Alverson A.J."/>
        </authorList>
    </citation>
    <scope>NUCLEOTIDE SEQUENCE [LARGE SCALE GENOMIC DNA]</scope>
    <source>
        <strain evidence="7 8">AJA010-31</strain>
    </source>
</reference>
<dbReference type="PROSITE" id="PS51634">
    <property type="entry name" value="CRC"/>
    <property type="match status" value="1"/>
</dbReference>
<dbReference type="EMBL" id="JALLPJ020000207">
    <property type="protein sequence ID" value="KAL3798732.1"/>
    <property type="molecule type" value="Genomic_DNA"/>
</dbReference>
<keyword evidence="8" id="KW-1185">Reference proteome</keyword>
<dbReference type="PANTHER" id="PTHR12446">
    <property type="entry name" value="TESMIN/TSO1-RELATED"/>
    <property type="match status" value="1"/>
</dbReference>
<dbReference type="InterPro" id="IPR028307">
    <property type="entry name" value="Lin-54_fam"/>
</dbReference>
<dbReference type="Proteomes" id="UP001530400">
    <property type="component" value="Unassembled WGS sequence"/>
</dbReference>
<keyword evidence="4" id="KW-0175">Coiled coil</keyword>
<evidence type="ECO:0000256" key="3">
    <source>
        <dbReference type="ARBA" id="ARBA00023242"/>
    </source>
</evidence>
<evidence type="ECO:0000313" key="8">
    <source>
        <dbReference type="Proteomes" id="UP001530400"/>
    </source>
</evidence>
<feature type="coiled-coil region" evidence="4">
    <location>
        <begin position="273"/>
        <end position="300"/>
    </location>
</feature>
<dbReference type="InterPro" id="IPR005172">
    <property type="entry name" value="CRC"/>
</dbReference>
<dbReference type="Pfam" id="PF03638">
    <property type="entry name" value="TCR"/>
    <property type="match status" value="1"/>
</dbReference>
<feature type="domain" description="CRC" evidence="6">
    <location>
        <begin position="1"/>
        <end position="105"/>
    </location>
</feature>
<sequence>MPTDQPDRNDFAQEVDPGIPEPAPVNNDIQVLNEEVMNDAAAPTENEQTVPFLPHITQLPSTATPSTYHCKCLKSKCLKLYCDCFRHNSLCSSACNCHTCSNLAQHNGPGGARTLAMLATLRSRPNAFDGGLPLAVGNNEESVVLAYEEAKRMEESKEEMVKPPSKVKRQEVEHVKEKKMKRSKWTLPPLEPIPIPNYSLEEVLADYSGHLYSPPPVSLEEFPTLAIDSSKDYSSLVYAFKEPLFKDPSPPLSIAYNQREAASAERNLLHSKKAEIISRLDEIRRQFAETKAELLNLNLHLKTNSQKLGSWTHKVFELELAERPCGFNEKMERLGQFVERYGVLPTHAGMKKMNLEELETSEMAEEDVGKEGDDEVGEQQENIADAAAKAQEEGAETAKVIADESATEPVETIEPSKEEGVPTQDEASPLEESKQSEVELPPTDDTKQDLPNSDTEHLTESNEQPMEDIEQCNKENEPSAEQPTQKQPPFTEEETKSLAAFISSMKLKVKKDKSLVKTQPHRIRALEEYGVRLFENESAARFDVMFEKLLAYKKEMGTFRMPSADLCKDSGDEELIALHNWVFSQVGSFRYQLKSKKVSDVKKFLDVGFSFEKWYGSNGHVFERDIPPFDTFARQYVENNGIAPQDYEEMLRGHGKFGGKKRKSLHGPKVKRYPGEPDRRLKKNRIALKEAAEKEAPANAANVDAPVVNDEDLDGSVEQSAVDAAEV</sequence>
<feature type="region of interest" description="Disordered" evidence="5">
    <location>
        <begin position="656"/>
        <end position="727"/>
    </location>
</feature>
<evidence type="ECO:0000256" key="1">
    <source>
        <dbReference type="ARBA" id="ARBA00004123"/>
    </source>
</evidence>
<feature type="region of interest" description="Disordered" evidence="5">
    <location>
        <begin position="401"/>
        <end position="494"/>
    </location>
</feature>
<organism evidence="7 8">
    <name type="scientific">Cyclotella atomus</name>
    <dbReference type="NCBI Taxonomy" id="382360"/>
    <lineage>
        <taxon>Eukaryota</taxon>
        <taxon>Sar</taxon>
        <taxon>Stramenopiles</taxon>
        <taxon>Ochrophyta</taxon>
        <taxon>Bacillariophyta</taxon>
        <taxon>Coscinodiscophyceae</taxon>
        <taxon>Thalassiosirophycidae</taxon>
        <taxon>Stephanodiscales</taxon>
        <taxon>Stephanodiscaceae</taxon>
        <taxon>Cyclotella</taxon>
    </lineage>
</organism>
<evidence type="ECO:0000256" key="4">
    <source>
        <dbReference type="SAM" id="Coils"/>
    </source>
</evidence>
<keyword evidence="3" id="KW-0539">Nucleus</keyword>
<dbReference type="AlphaFoldDB" id="A0ABD3QEH6"/>
<name>A0ABD3QEH6_9STRA</name>
<dbReference type="SMART" id="SM01114">
    <property type="entry name" value="CXC"/>
    <property type="match status" value="1"/>
</dbReference>
<comment type="subcellular location">
    <subcellularLocation>
        <location evidence="1">Nucleus</location>
    </subcellularLocation>
</comment>
<feature type="compositionally biased region" description="Low complexity" evidence="5">
    <location>
        <begin position="697"/>
        <end position="708"/>
    </location>
</feature>
<dbReference type="InterPro" id="IPR033467">
    <property type="entry name" value="Tesmin/TSO1-like_CXC"/>
</dbReference>
<dbReference type="PANTHER" id="PTHR12446:SF34">
    <property type="entry name" value="PROTEIN LIN-54 HOMOLOG"/>
    <property type="match status" value="1"/>
</dbReference>
<feature type="compositionally biased region" description="Polar residues" evidence="5">
    <location>
        <begin position="479"/>
        <end position="488"/>
    </location>
</feature>